<dbReference type="AlphaFoldDB" id="K6P1V4"/>
<feature type="transmembrane region" description="Helical" evidence="5">
    <location>
        <begin position="345"/>
        <end position="366"/>
    </location>
</feature>
<evidence type="ECO:0000313" key="8">
    <source>
        <dbReference type="Proteomes" id="UP000005710"/>
    </source>
</evidence>
<feature type="transmembrane region" description="Helical" evidence="5">
    <location>
        <begin position="181"/>
        <end position="200"/>
    </location>
</feature>
<feature type="transmembrane region" description="Helical" evidence="5">
    <location>
        <begin position="289"/>
        <end position="308"/>
    </location>
</feature>
<reference evidence="7" key="1">
    <citation type="submission" date="2010-10" db="EMBL/GenBank/DDBJ databases">
        <authorList>
            <consortium name="US DOE Joint Genome Institute (JGI-PGF)"/>
            <person name="Lucas S."/>
            <person name="Copeland A."/>
            <person name="Lapidus A."/>
            <person name="Bruce D."/>
            <person name="Goodwin L."/>
            <person name="Pitluck S."/>
            <person name="Kyrpides N."/>
            <person name="Mavromatis K."/>
            <person name="Detter J.C."/>
            <person name="Han C."/>
            <person name="Land M."/>
            <person name="Hauser L."/>
            <person name="Markowitz V."/>
            <person name="Cheng J.-F."/>
            <person name="Hugenholtz P."/>
            <person name="Woyke T."/>
            <person name="Wu D."/>
            <person name="Pukall R."/>
            <person name="Wahrenburg C."/>
            <person name="Brambilla E."/>
            <person name="Klenk H.-P."/>
            <person name="Eisen J.A."/>
        </authorList>
    </citation>
    <scope>NUCLEOTIDE SEQUENCE [LARGE SCALE GENOMIC DNA]</scope>
    <source>
        <strain evidence="7">DSM 13965</strain>
    </source>
</reference>
<evidence type="ECO:0000259" key="6">
    <source>
        <dbReference type="PROSITE" id="PS51012"/>
    </source>
</evidence>
<dbReference type="InterPro" id="IPR013525">
    <property type="entry name" value="ABC2_TM"/>
</dbReference>
<feature type="transmembrane region" description="Helical" evidence="5">
    <location>
        <begin position="35"/>
        <end position="54"/>
    </location>
</feature>
<dbReference type="InterPro" id="IPR047817">
    <property type="entry name" value="ABC2_TM_bact-type"/>
</dbReference>
<sequence length="371" mass="38612">MTPDAGNRHRGATLRRVAAIAATTTRRTLLRPLNLLWLLIVPLFFGGVIASLFAPSDKPPRLAVVVEDQGTWVGPLLDGLSATPMNLQRLARDEATARLHQGRERVVLLIPDGFSRSVEAGVPRLELWYAPRAEPGAEIARIRTVAAGLVTGTPAGPLSLVVKAPRQAAAAGDFALLRTVYGFYVMFALVSLITQAAALHRERELGTLSRSLVAGATYGEMVAGHALALFPLGLLQAAAMVGVTALGGAPWFAAGLPALVLVLIAPLVAACGIALAVAGFTRTSRQINAAGSLVGTIAAMLGGAFWPLDVVPVSLQEVARLSPVYWALDGLREAFVFGGPGAAQWPAAATLVLMGVLAGTAGVLGLRRWAA</sequence>
<dbReference type="PANTHER" id="PTHR43229:SF6">
    <property type="entry name" value="ABC-TYPE MULTIDRUG TRANSPORT SYSTEM, PERMEASE COMPONENT"/>
    <property type="match status" value="1"/>
</dbReference>
<dbReference type="RefSeq" id="WP_006903024.1">
    <property type="nucleotide sequence ID" value="NZ_JH976535.1"/>
</dbReference>
<protein>
    <submittedName>
        <fullName evidence="7">ABC-type multidrug transport system, permease component</fullName>
    </submittedName>
</protein>
<keyword evidence="8" id="KW-1185">Reference proteome</keyword>
<keyword evidence="2 5" id="KW-0812">Transmembrane</keyword>
<evidence type="ECO:0000256" key="2">
    <source>
        <dbReference type="ARBA" id="ARBA00022692"/>
    </source>
</evidence>
<dbReference type="Pfam" id="PF12698">
    <property type="entry name" value="ABC2_membrane_3"/>
    <property type="match status" value="1"/>
</dbReference>
<name>K6P1V4_9FIRM</name>
<dbReference type="EMBL" id="AENY02000002">
    <property type="protein sequence ID" value="EKP95025.1"/>
    <property type="molecule type" value="Genomic_DNA"/>
</dbReference>
<keyword evidence="3 5" id="KW-1133">Transmembrane helix</keyword>
<comment type="caution">
    <text evidence="7">The sequence shown here is derived from an EMBL/GenBank/DDBJ whole genome shotgun (WGS) entry which is preliminary data.</text>
</comment>
<dbReference type="Proteomes" id="UP000005710">
    <property type="component" value="Unassembled WGS sequence"/>
</dbReference>
<evidence type="ECO:0000256" key="4">
    <source>
        <dbReference type="ARBA" id="ARBA00023136"/>
    </source>
</evidence>
<evidence type="ECO:0000256" key="1">
    <source>
        <dbReference type="ARBA" id="ARBA00004141"/>
    </source>
</evidence>
<dbReference type="GO" id="GO:0016020">
    <property type="term" value="C:membrane"/>
    <property type="evidence" value="ECO:0007669"/>
    <property type="project" value="UniProtKB-SubCell"/>
</dbReference>
<organism evidence="7 8">
    <name type="scientific">Thermaerobacter subterraneus DSM 13965</name>
    <dbReference type="NCBI Taxonomy" id="867903"/>
    <lineage>
        <taxon>Bacteria</taxon>
        <taxon>Bacillati</taxon>
        <taxon>Bacillota</taxon>
        <taxon>Clostridia</taxon>
        <taxon>Eubacteriales</taxon>
        <taxon>Clostridiales Family XVII. Incertae Sedis</taxon>
        <taxon>Thermaerobacter</taxon>
    </lineage>
</organism>
<evidence type="ECO:0000256" key="5">
    <source>
        <dbReference type="SAM" id="Phobius"/>
    </source>
</evidence>
<dbReference type="OrthoDB" id="266913at2"/>
<gene>
    <name evidence="7" type="ORF">ThesuDRAFT_00749</name>
</gene>
<dbReference type="eggNOG" id="COG0842">
    <property type="taxonomic scope" value="Bacteria"/>
</dbReference>
<dbReference type="HOGENOM" id="CLU_745837_0_0_9"/>
<dbReference type="GO" id="GO:0140359">
    <property type="term" value="F:ABC-type transporter activity"/>
    <property type="evidence" value="ECO:0007669"/>
    <property type="project" value="InterPro"/>
</dbReference>
<feature type="domain" description="ABC transmembrane type-2" evidence="6">
    <location>
        <begin position="143"/>
        <end position="369"/>
    </location>
</feature>
<dbReference type="PROSITE" id="PS51012">
    <property type="entry name" value="ABC_TM2"/>
    <property type="match status" value="1"/>
</dbReference>
<comment type="subcellular location">
    <subcellularLocation>
        <location evidence="1">Membrane</location>
        <topology evidence="1">Multi-pass membrane protein</topology>
    </subcellularLocation>
</comment>
<dbReference type="PANTHER" id="PTHR43229">
    <property type="entry name" value="NODULATION PROTEIN J"/>
    <property type="match status" value="1"/>
</dbReference>
<evidence type="ECO:0000256" key="3">
    <source>
        <dbReference type="ARBA" id="ARBA00022989"/>
    </source>
</evidence>
<dbReference type="InterPro" id="IPR051784">
    <property type="entry name" value="Nod_factor_ABC_transporter"/>
</dbReference>
<reference evidence="7" key="2">
    <citation type="submission" date="2012-10" db="EMBL/GenBank/DDBJ databases">
        <title>Improved high-quality draft of Thermaerobacter subterraneus C21, DSM 13965.</title>
        <authorList>
            <consortium name="DOE Joint Genome Institute"/>
            <person name="Eisen J."/>
            <person name="Huntemann M."/>
            <person name="Wei C.-L."/>
            <person name="Han J."/>
            <person name="Detter J.C."/>
            <person name="Han C."/>
            <person name="Tapia R."/>
            <person name="Chen A."/>
            <person name="Kyrpides N."/>
            <person name="Mavromatis K."/>
            <person name="Markowitz V."/>
            <person name="Szeto E."/>
            <person name="Ivanova N."/>
            <person name="Mikhailova N."/>
            <person name="Ovchinnikova G."/>
            <person name="Pagani I."/>
            <person name="Pati A."/>
            <person name="Goodwin L."/>
            <person name="Nordberg H.P."/>
            <person name="Cantor M.N."/>
            <person name="Hua S.X."/>
            <person name="Woyke T."/>
            <person name="Eisen J."/>
            <person name="Klenk H.-P."/>
        </authorList>
    </citation>
    <scope>NUCLEOTIDE SEQUENCE [LARGE SCALE GENOMIC DNA]</scope>
    <source>
        <strain evidence="7">DSM 13965</strain>
    </source>
</reference>
<dbReference type="STRING" id="867903.ThesuDRAFT_00749"/>
<feature type="transmembrane region" description="Helical" evidence="5">
    <location>
        <begin position="221"/>
        <end position="245"/>
    </location>
</feature>
<accession>K6P1V4</accession>
<evidence type="ECO:0000313" key="7">
    <source>
        <dbReference type="EMBL" id="EKP95025.1"/>
    </source>
</evidence>
<keyword evidence="4 5" id="KW-0472">Membrane</keyword>
<proteinExistence type="predicted"/>
<feature type="transmembrane region" description="Helical" evidence="5">
    <location>
        <begin position="251"/>
        <end position="277"/>
    </location>
</feature>